<dbReference type="Proteomes" id="UP001445076">
    <property type="component" value="Unassembled WGS sequence"/>
</dbReference>
<sequence>QYRGHGVTECVLVTTAHWARLTVVARETCVVGRGSEGTIMAEVRPESVDSDDDFVYVTAAGKSESYEGDDCPDGWLLVEEDADDHYIISHLSDLTQQHTSSPLQGIQHQKHFQFSQRSYKNLLEEESSKQNIEETMQCESVNVQESELNENCKVSELEAAMHFSTDDEDQDNVMDIYISKRAKMQRKLDVFGNRSRHKNAKRKTNGYSYIYTKPYIFDPY</sequence>
<feature type="non-terminal residue" evidence="1">
    <location>
        <position position="1"/>
    </location>
</feature>
<accession>A0AAW0WVS0</accession>
<organism evidence="1 2">
    <name type="scientific">Cherax quadricarinatus</name>
    <name type="common">Australian red claw crayfish</name>
    <dbReference type="NCBI Taxonomy" id="27406"/>
    <lineage>
        <taxon>Eukaryota</taxon>
        <taxon>Metazoa</taxon>
        <taxon>Ecdysozoa</taxon>
        <taxon>Arthropoda</taxon>
        <taxon>Crustacea</taxon>
        <taxon>Multicrustacea</taxon>
        <taxon>Malacostraca</taxon>
        <taxon>Eumalacostraca</taxon>
        <taxon>Eucarida</taxon>
        <taxon>Decapoda</taxon>
        <taxon>Pleocyemata</taxon>
        <taxon>Astacidea</taxon>
        <taxon>Parastacoidea</taxon>
        <taxon>Parastacidae</taxon>
        <taxon>Cherax</taxon>
    </lineage>
</organism>
<name>A0AAW0WVS0_CHEQU</name>
<dbReference type="AlphaFoldDB" id="A0AAW0WVS0"/>
<reference evidence="1 2" key="1">
    <citation type="journal article" date="2024" name="BMC Genomics">
        <title>Genome assembly of redclaw crayfish (Cherax quadricarinatus) provides insights into its immune adaptation and hypoxia tolerance.</title>
        <authorList>
            <person name="Liu Z."/>
            <person name="Zheng J."/>
            <person name="Li H."/>
            <person name="Fang K."/>
            <person name="Wang S."/>
            <person name="He J."/>
            <person name="Zhou D."/>
            <person name="Weng S."/>
            <person name="Chi M."/>
            <person name="Gu Z."/>
            <person name="He J."/>
            <person name="Li F."/>
            <person name="Wang M."/>
        </authorList>
    </citation>
    <scope>NUCLEOTIDE SEQUENCE [LARGE SCALE GENOMIC DNA]</scope>
    <source>
        <strain evidence="1">ZL_2023a</strain>
    </source>
</reference>
<keyword evidence="2" id="KW-1185">Reference proteome</keyword>
<dbReference type="EMBL" id="JARKIK010000044">
    <property type="protein sequence ID" value="KAK8736232.1"/>
    <property type="molecule type" value="Genomic_DNA"/>
</dbReference>
<evidence type="ECO:0000313" key="1">
    <source>
        <dbReference type="EMBL" id="KAK8736232.1"/>
    </source>
</evidence>
<proteinExistence type="predicted"/>
<evidence type="ECO:0000313" key="2">
    <source>
        <dbReference type="Proteomes" id="UP001445076"/>
    </source>
</evidence>
<gene>
    <name evidence="1" type="ORF">OTU49_004882</name>
</gene>
<comment type="caution">
    <text evidence="1">The sequence shown here is derived from an EMBL/GenBank/DDBJ whole genome shotgun (WGS) entry which is preliminary data.</text>
</comment>
<protein>
    <submittedName>
        <fullName evidence="1">Uncharacterized protein</fullName>
    </submittedName>
</protein>